<keyword evidence="2" id="KW-1185">Reference proteome</keyword>
<proteinExistence type="predicted"/>
<dbReference type="EMBL" id="JBHLYQ010000087">
    <property type="protein sequence ID" value="MFC0082296.1"/>
    <property type="molecule type" value="Genomic_DNA"/>
</dbReference>
<comment type="caution">
    <text evidence="1">The sequence shown here is derived from an EMBL/GenBank/DDBJ whole genome shotgun (WGS) entry which is preliminary data.</text>
</comment>
<reference evidence="1 2" key="1">
    <citation type="submission" date="2024-09" db="EMBL/GenBank/DDBJ databases">
        <authorList>
            <person name="Sun Q."/>
            <person name="Mori K."/>
        </authorList>
    </citation>
    <scope>NUCLEOTIDE SEQUENCE [LARGE SCALE GENOMIC DNA]</scope>
    <source>
        <strain evidence="1 2">JCM 15389</strain>
    </source>
</reference>
<evidence type="ECO:0000313" key="1">
    <source>
        <dbReference type="EMBL" id="MFC0082296.1"/>
    </source>
</evidence>
<sequence>MFQGLLDDLATLTRNTCSVSGTAVTLERLAEPTPTQCKAFELIEVPIPLCLK</sequence>
<dbReference type="Proteomes" id="UP001589788">
    <property type="component" value="Unassembled WGS sequence"/>
</dbReference>
<dbReference type="RefSeq" id="WP_377789842.1">
    <property type="nucleotide sequence ID" value="NZ_JBHLYQ010000087.1"/>
</dbReference>
<evidence type="ECO:0000313" key="2">
    <source>
        <dbReference type="Proteomes" id="UP001589788"/>
    </source>
</evidence>
<gene>
    <name evidence="1" type="ORF">ACFFRE_09090</name>
</gene>
<accession>A0ABV6C3N4</accession>
<organism evidence="1 2">
    <name type="scientific">Aciditerrimonas ferrireducens</name>
    <dbReference type="NCBI Taxonomy" id="667306"/>
    <lineage>
        <taxon>Bacteria</taxon>
        <taxon>Bacillati</taxon>
        <taxon>Actinomycetota</taxon>
        <taxon>Acidimicrobiia</taxon>
        <taxon>Acidimicrobiales</taxon>
        <taxon>Acidimicrobiaceae</taxon>
        <taxon>Aciditerrimonas</taxon>
    </lineage>
</organism>
<protein>
    <submittedName>
        <fullName evidence="1">Uncharacterized protein</fullName>
    </submittedName>
</protein>
<name>A0ABV6C3N4_9ACTN</name>